<protein>
    <submittedName>
        <fullName evidence="1">Uncharacterized protein</fullName>
    </submittedName>
</protein>
<sequence>MFVNFNKAFKKGKEEMYPIPDIILENLNHNLLDGFEYVQIANDMCVINPKDKNIKIKGRFKIENIEINADIKSAQELMEYLYRTQQKIEVNSNFIEINGVQFNIDEIVKMPLSHKTINDVNGRLILKPPKFPKPFKLRIGYGDKNTEMFFQRQPYPDLHKSLFKSIDKKSLVISYIVDEINRDMTVKVSINIGDVESVEEIVKIAKIYKCFMNGKGRISNIKLNKGFDNPIEKDGLDSMIEFWNEVYLISKELGIKFNPKKEVLRKDDYMIKRLYRCLVENEPYKEYISLENIKFQLSEKLDYSKFAGRNGLVLDTVDFKEYEVLGQKIELYEYIMWGNLIVTDIKLLDKTKFKYELTIDNESDKKTYRMIKYFKKLEDAEEYRNHIHKSSIELENIKTIQE</sequence>
<organism evidence="1 2">
    <name type="scientific">Clostridium beijerinckii</name>
    <name type="common">Clostridium MP</name>
    <dbReference type="NCBI Taxonomy" id="1520"/>
    <lineage>
        <taxon>Bacteria</taxon>
        <taxon>Bacillati</taxon>
        <taxon>Bacillota</taxon>
        <taxon>Clostridia</taxon>
        <taxon>Eubacteriales</taxon>
        <taxon>Clostridiaceae</taxon>
        <taxon>Clostridium</taxon>
    </lineage>
</organism>
<dbReference type="Pfam" id="PF16873">
    <property type="entry name" value="AbiGii_2"/>
    <property type="match status" value="1"/>
</dbReference>
<name>A0AAE5EXV8_CLOBE</name>
<dbReference type="InterPro" id="IPR031707">
    <property type="entry name" value="AbiGii_2"/>
</dbReference>
<proteinExistence type="predicted"/>
<evidence type="ECO:0000313" key="1">
    <source>
        <dbReference type="EMBL" id="NSB15954.1"/>
    </source>
</evidence>
<dbReference type="RefSeq" id="WP_077854222.1">
    <property type="nucleotide sequence ID" value="NZ_JABTDW010000001.1"/>
</dbReference>
<reference evidence="1" key="1">
    <citation type="submission" date="2020-06" db="EMBL/GenBank/DDBJ databases">
        <title>Genomic insights into acetone-butanol-ethanol (ABE) fermentation by sequencing solventogenic clostridia strains.</title>
        <authorList>
            <person name="Brown S."/>
        </authorList>
    </citation>
    <scope>NUCLEOTIDE SEQUENCE</scope>
    <source>
        <strain evidence="1">DJ123</strain>
    </source>
</reference>
<accession>A0AAE5EXV8</accession>
<comment type="caution">
    <text evidence="1">The sequence shown here is derived from an EMBL/GenBank/DDBJ whole genome shotgun (WGS) entry which is preliminary data.</text>
</comment>
<dbReference type="Proteomes" id="UP000822184">
    <property type="component" value="Unassembled WGS sequence"/>
</dbReference>
<gene>
    <name evidence="1" type="ORF">BCD95_004213</name>
</gene>
<evidence type="ECO:0000313" key="2">
    <source>
        <dbReference type="Proteomes" id="UP000822184"/>
    </source>
</evidence>
<dbReference type="AlphaFoldDB" id="A0AAE5EXV8"/>
<dbReference type="EMBL" id="JABTDW010000001">
    <property type="protein sequence ID" value="NSB15954.1"/>
    <property type="molecule type" value="Genomic_DNA"/>
</dbReference>